<dbReference type="AlphaFoldDB" id="A0A6G1U5I9"/>
<evidence type="ECO:0000313" key="9">
    <source>
        <dbReference type="Proteomes" id="UP000480425"/>
    </source>
</evidence>
<feature type="transmembrane region" description="Helical" evidence="7">
    <location>
        <begin position="47"/>
        <end position="71"/>
    </location>
</feature>
<keyword evidence="4 7" id="KW-0812">Transmembrane</keyword>
<feature type="transmembrane region" description="Helical" evidence="7">
    <location>
        <begin position="83"/>
        <end position="107"/>
    </location>
</feature>
<feature type="transmembrane region" description="Helical" evidence="7">
    <location>
        <begin position="355"/>
        <end position="377"/>
    </location>
</feature>
<evidence type="ECO:0000256" key="1">
    <source>
        <dbReference type="ARBA" id="ARBA00004651"/>
    </source>
</evidence>
<name>A0A6G1U5I9_9BACT</name>
<dbReference type="OrthoDB" id="9770347at2"/>
<dbReference type="PANTHER" id="PTHR30250">
    <property type="entry name" value="PST FAMILY PREDICTED COLANIC ACID TRANSPORTER"/>
    <property type="match status" value="1"/>
</dbReference>
<reference evidence="8 9" key="1">
    <citation type="submission" date="2019-09" db="EMBL/GenBank/DDBJ databases">
        <title>Distinct polysaccharide growth profiles of human intestinal Prevotella copri isolates.</title>
        <authorList>
            <person name="Fehlner-Peach H."/>
            <person name="Magnabosco C."/>
            <person name="Raghavan V."/>
            <person name="Scher J.U."/>
            <person name="Tett A."/>
            <person name="Cox L.M."/>
            <person name="Gottsegen C."/>
            <person name="Watters A."/>
            <person name="Wiltshire- Gordon J.D."/>
            <person name="Segata N."/>
            <person name="Bonneau R."/>
            <person name="Littman D.R."/>
        </authorList>
    </citation>
    <scope>NUCLEOTIDE SEQUENCE [LARGE SCALE GENOMIC DNA]</scope>
    <source>
        <strain evidence="9">iA622</strain>
    </source>
</reference>
<feature type="transmembrane region" description="Helical" evidence="7">
    <location>
        <begin position="444"/>
        <end position="466"/>
    </location>
</feature>
<evidence type="ECO:0000313" key="8">
    <source>
        <dbReference type="EMBL" id="MQN82031.1"/>
    </source>
</evidence>
<keyword evidence="3" id="KW-1003">Cell membrane</keyword>
<dbReference type="PANTHER" id="PTHR30250:SF10">
    <property type="entry name" value="LIPOPOLYSACCHARIDE BIOSYNTHESIS PROTEIN WZXC"/>
    <property type="match status" value="1"/>
</dbReference>
<dbReference type="GO" id="GO:0005886">
    <property type="term" value="C:plasma membrane"/>
    <property type="evidence" value="ECO:0007669"/>
    <property type="project" value="UniProtKB-SubCell"/>
</dbReference>
<sequence length="478" mass="53627">MAETLKEKTAKGLFWGAMNNGAMQVIGLVFGIILGRLLSKEDYGMMAMINVFPLIAIALQNSGFASAIGNLKNPTANDYNSVFWFNILVGGSLYTILFFCAPFIADFYHDERLVALCRLAFINILFSSLGTAQAAFLFKNMMVKQQAKASITAVLLSSSVGVLMAWNGFAYWSLAAQGVVYVGLNTLLVWHYSTWRPSLKIDFAPVRTMFPFSFKIAATTIATKINDNVMNILLGRFYTNAITGSYNQAYQWNSKCYLLLQGMLNPVIQPTLVNLSDDRERQLMAFRKMVRFICFLSFPLLFGLGLVSNEFIIITLTEKWQSSAELLRMLCVGGSVMPLYTLFSNVVISKGKSGAYFWCTVSLSVTQIVLMLLLWPYGIHLMVSVYVALTIVWMFVWYALAYRYISYRPLDFLKDTCPFLLAALGVMSLTYLATMSITNQACLLLARVVMAAVLYFVVMKVARVAILDECIRFVLKKK</sequence>
<feature type="transmembrane region" description="Helical" evidence="7">
    <location>
        <begin position="172"/>
        <end position="190"/>
    </location>
</feature>
<dbReference type="Proteomes" id="UP000480425">
    <property type="component" value="Unassembled WGS sequence"/>
</dbReference>
<comment type="caution">
    <text evidence="8">The sequence shown here is derived from an EMBL/GenBank/DDBJ whole genome shotgun (WGS) entry which is preliminary data.</text>
</comment>
<dbReference type="Pfam" id="PF13440">
    <property type="entry name" value="Polysacc_synt_3"/>
    <property type="match status" value="1"/>
</dbReference>
<feature type="transmembrane region" description="Helical" evidence="7">
    <location>
        <begin position="289"/>
        <end position="314"/>
    </location>
</feature>
<gene>
    <name evidence="8" type="ORF">F7D73_14000</name>
</gene>
<dbReference type="InterPro" id="IPR050833">
    <property type="entry name" value="Poly_Biosynth_Transport"/>
</dbReference>
<feature type="transmembrane region" description="Helical" evidence="7">
    <location>
        <begin position="326"/>
        <end position="348"/>
    </location>
</feature>
<accession>A0A6G1U5I9</accession>
<comment type="similarity">
    <text evidence="2">Belongs to the polysaccharide synthase family.</text>
</comment>
<evidence type="ECO:0000256" key="4">
    <source>
        <dbReference type="ARBA" id="ARBA00022692"/>
    </source>
</evidence>
<evidence type="ECO:0000256" key="7">
    <source>
        <dbReference type="SAM" id="Phobius"/>
    </source>
</evidence>
<keyword evidence="5 7" id="KW-1133">Transmembrane helix</keyword>
<dbReference type="RefSeq" id="WP_153125648.1">
    <property type="nucleotide sequence ID" value="NZ_VZCB01000098.1"/>
</dbReference>
<feature type="transmembrane region" description="Helical" evidence="7">
    <location>
        <begin position="417"/>
        <end position="438"/>
    </location>
</feature>
<feature type="transmembrane region" description="Helical" evidence="7">
    <location>
        <begin position="113"/>
        <end position="137"/>
    </location>
</feature>
<dbReference type="CDD" id="cd13127">
    <property type="entry name" value="MATE_tuaB_like"/>
    <property type="match status" value="1"/>
</dbReference>
<evidence type="ECO:0000256" key="2">
    <source>
        <dbReference type="ARBA" id="ARBA00007430"/>
    </source>
</evidence>
<dbReference type="EMBL" id="VZCB01000098">
    <property type="protein sequence ID" value="MQN82031.1"/>
    <property type="molecule type" value="Genomic_DNA"/>
</dbReference>
<feature type="transmembrane region" description="Helical" evidence="7">
    <location>
        <begin position="383"/>
        <end position="405"/>
    </location>
</feature>
<evidence type="ECO:0000256" key="5">
    <source>
        <dbReference type="ARBA" id="ARBA00022989"/>
    </source>
</evidence>
<feature type="transmembrane region" description="Helical" evidence="7">
    <location>
        <begin position="12"/>
        <end position="35"/>
    </location>
</feature>
<protein>
    <submittedName>
        <fullName evidence="8">Lipopolysaccharide biosynthesis protein</fullName>
    </submittedName>
</protein>
<organism evidence="8 9">
    <name type="scientific">Segatella copri</name>
    <dbReference type="NCBI Taxonomy" id="165179"/>
    <lineage>
        <taxon>Bacteria</taxon>
        <taxon>Pseudomonadati</taxon>
        <taxon>Bacteroidota</taxon>
        <taxon>Bacteroidia</taxon>
        <taxon>Bacteroidales</taxon>
        <taxon>Prevotellaceae</taxon>
        <taxon>Segatella</taxon>
    </lineage>
</organism>
<keyword evidence="6 7" id="KW-0472">Membrane</keyword>
<evidence type="ECO:0000256" key="6">
    <source>
        <dbReference type="ARBA" id="ARBA00023136"/>
    </source>
</evidence>
<proteinExistence type="inferred from homology"/>
<comment type="subcellular location">
    <subcellularLocation>
        <location evidence="1">Cell membrane</location>
        <topology evidence="1">Multi-pass membrane protein</topology>
    </subcellularLocation>
</comment>
<evidence type="ECO:0000256" key="3">
    <source>
        <dbReference type="ARBA" id="ARBA00022475"/>
    </source>
</evidence>
<feature type="transmembrane region" description="Helical" evidence="7">
    <location>
        <begin position="149"/>
        <end position="166"/>
    </location>
</feature>